<dbReference type="GO" id="GO:0005743">
    <property type="term" value="C:mitochondrial inner membrane"/>
    <property type="evidence" value="ECO:0007669"/>
    <property type="project" value="UniProtKB-SubCell"/>
</dbReference>
<evidence type="ECO:0000256" key="9">
    <source>
        <dbReference type="ARBA" id="ARBA00023136"/>
    </source>
</evidence>
<feature type="transmembrane region" description="Helical" evidence="12">
    <location>
        <begin position="80"/>
        <end position="106"/>
    </location>
</feature>
<organism evidence="13">
    <name type="scientific">Tetragnatha maxillosa</name>
    <dbReference type="NCBI Taxonomy" id="216284"/>
    <lineage>
        <taxon>Eukaryota</taxon>
        <taxon>Metazoa</taxon>
        <taxon>Ecdysozoa</taxon>
        <taxon>Arthropoda</taxon>
        <taxon>Chelicerata</taxon>
        <taxon>Arachnida</taxon>
        <taxon>Araneae</taxon>
        <taxon>Araneomorphae</taxon>
        <taxon>Entelegynae</taxon>
        <taxon>Araneoidea</taxon>
        <taxon>Tetragnathidae</taxon>
        <taxon>Tetragnatha</taxon>
    </lineage>
</organism>
<dbReference type="PROSITE" id="PS00668">
    <property type="entry name" value="COMPLEX1_ND1_2"/>
    <property type="match status" value="1"/>
</dbReference>
<dbReference type="HAMAP" id="MF_01350">
    <property type="entry name" value="NDH1_NuoH"/>
    <property type="match status" value="1"/>
</dbReference>
<keyword evidence="6 10" id="KW-0812">Transmembrane</keyword>
<evidence type="ECO:0000256" key="11">
    <source>
        <dbReference type="RuleBase" id="RU000473"/>
    </source>
</evidence>
<comment type="catalytic activity">
    <reaction evidence="11">
        <text>a ubiquinone + NADH + 5 H(+)(in) = a ubiquinol + NAD(+) + 4 H(+)(out)</text>
        <dbReference type="Rhea" id="RHEA:29091"/>
        <dbReference type="Rhea" id="RHEA-COMP:9565"/>
        <dbReference type="Rhea" id="RHEA-COMP:9566"/>
        <dbReference type="ChEBI" id="CHEBI:15378"/>
        <dbReference type="ChEBI" id="CHEBI:16389"/>
        <dbReference type="ChEBI" id="CHEBI:17976"/>
        <dbReference type="ChEBI" id="CHEBI:57540"/>
        <dbReference type="ChEBI" id="CHEBI:57945"/>
        <dbReference type="EC" id="7.1.1.2"/>
    </reaction>
</comment>
<dbReference type="PANTHER" id="PTHR11432:SF3">
    <property type="entry name" value="NADH-UBIQUINONE OXIDOREDUCTASE CHAIN 1"/>
    <property type="match status" value="1"/>
</dbReference>
<evidence type="ECO:0000256" key="1">
    <source>
        <dbReference type="ARBA" id="ARBA00003257"/>
    </source>
</evidence>
<evidence type="ECO:0000256" key="4">
    <source>
        <dbReference type="ARBA" id="ARBA00021009"/>
    </source>
</evidence>
<evidence type="ECO:0000256" key="5">
    <source>
        <dbReference type="ARBA" id="ARBA00022448"/>
    </source>
</evidence>
<keyword evidence="5" id="KW-0813">Transport</keyword>
<dbReference type="GO" id="GO:0008137">
    <property type="term" value="F:NADH dehydrogenase (ubiquinone) activity"/>
    <property type="evidence" value="ECO:0007669"/>
    <property type="project" value="UniProtKB-EC"/>
</dbReference>
<keyword evidence="11 13" id="KW-0496">Mitochondrion</keyword>
<evidence type="ECO:0000256" key="8">
    <source>
        <dbReference type="ARBA" id="ARBA00023075"/>
    </source>
</evidence>
<name>A0A0N7BTY3_9ARAC</name>
<feature type="transmembrane region" description="Helical" evidence="12">
    <location>
        <begin position="185"/>
        <end position="206"/>
    </location>
</feature>
<evidence type="ECO:0000256" key="7">
    <source>
        <dbReference type="ARBA" id="ARBA00022989"/>
    </source>
</evidence>
<dbReference type="Pfam" id="PF00146">
    <property type="entry name" value="NADHdh"/>
    <property type="match status" value="1"/>
</dbReference>
<dbReference type="EC" id="7.1.1.2" evidence="11"/>
<comment type="subcellular location">
    <subcellularLocation>
        <location evidence="10">Mitochondrion inner membrane</location>
        <topology evidence="10">Multi-pass membrane protein</topology>
    </subcellularLocation>
    <subcellularLocation>
        <location evidence="2">Mitochondrion membrane</location>
        <topology evidence="2">Multi-pass membrane protein</topology>
    </subcellularLocation>
</comment>
<reference evidence="13" key="1">
    <citation type="submission" date="2014-12" db="EMBL/GenBank/DDBJ databases">
        <authorList>
            <person name="Jaenicke S."/>
        </authorList>
    </citation>
    <scope>NUCLEOTIDE SEQUENCE</scope>
</reference>
<evidence type="ECO:0000256" key="2">
    <source>
        <dbReference type="ARBA" id="ARBA00004225"/>
    </source>
</evidence>
<reference evidence="13" key="2">
    <citation type="journal article" date="2016" name="Int. J. Biol. Sci.">
        <title>The Complete Mitochondrial Genome of two Tetragnatha Spiders (Araneae: Tetragnathidae): Severe Truncation of tRNAs and Novel Gene Rearrangements in Araneae.</title>
        <authorList>
            <person name="Wang Z.L."/>
            <person name="Li C."/>
            <person name="Fang W.Y."/>
            <person name="Yu X.P."/>
        </authorList>
    </citation>
    <scope>NUCLEOTIDE SEQUENCE</scope>
</reference>
<dbReference type="EMBL" id="KP306789">
    <property type="protein sequence ID" value="AKG65079.1"/>
    <property type="molecule type" value="Genomic_DNA"/>
</dbReference>
<dbReference type="InterPro" id="IPR018086">
    <property type="entry name" value="NADH_UbQ_OxRdtase_su1_CS"/>
</dbReference>
<evidence type="ECO:0000256" key="3">
    <source>
        <dbReference type="ARBA" id="ARBA00010535"/>
    </source>
</evidence>
<keyword evidence="7 12" id="KW-1133">Transmembrane helix</keyword>
<keyword evidence="10" id="KW-0520">NAD</keyword>
<keyword evidence="8 11" id="KW-0830">Ubiquinone</keyword>
<proteinExistence type="inferred from homology"/>
<feature type="transmembrane region" description="Helical" evidence="12">
    <location>
        <begin position="245"/>
        <end position="278"/>
    </location>
</feature>
<dbReference type="PANTHER" id="PTHR11432">
    <property type="entry name" value="NADH DEHYDROGENASE SUBUNIT 1"/>
    <property type="match status" value="1"/>
</dbReference>
<sequence>MIFKNFKFLDKKISWTNFLISLISILIAVAFYTILERKILSYIQIRMGPNKVGFLGILQPFSDAIKLFNKYILLTEMMNFLLASSAPSLSFFFSLILISIIPFYFYSNFDNLFSMIVFMMISGLSVYTILMIGWASNSKYAGMGATRSMAQMISYEVSLFILILFVTLMSNSYQMSQISVSQNYISFFWGNLIILLMWLISCLAEVNRSPFDFAEGESELVSGFNVEFMGGWFALIFLAEYSNMLILSFISVTMFFYSIFSMNSVIPMILLSSSLLWVRASFPRFRYDLLMLLSWKMILPFSIIYFPLSMMIYSISI</sequence>
<dbReference type="InterPro" id="IPR001694">
    <property type="entry name" value="NADH_UbQ_OxRdtase_su1/FPO"/>
</dbReference>
<dbReference type="AlphaFoldDB" id="A0A0N7BTY3"/>
<feature type="transmembrane region" description="Helical" evidence="12">
    <location>
        <begin position="15"/>
        <end position="35"/>
    </location>
</feature>
<dbReference type="GO" id="GO:0009060">
    <property type="term" value="P:aerobic respiration"/>
    <property type="evidence" value="ECO:0007669"/>
    <property type="project" value="TreeGrafter"/>
</dbReference>
<evidence type="ECO:0000256" key="12">
    <source>
        <dbReference type="SAM" id="Phobius"/>
    </source>
</evidence>
<evidence type="ECO:0000256" key="6">
    <source>
        <dbReference type="ARBA" id="ARBA00022692"/>
    </source>
</evidence>
<dbReference type="GO" id="GO:0003954">
    <property type="term" value="F:NADH dehydrogenase activity"/>
    <property type="evidence" value="ECO:0007669"/>
    <property type="project" value="TreeGrafter"/>
</dbReference>
<comment type="function">
    <text evidence="1">Core subunit of the mitochondrial membrane respiratory chain NADH dehydrogenase (Complex I) that is believed to belong to the minimal assembly required for catalysis. Complex I functions in the transfer of electrons from NADH to the respiratory chain. The immediate electron acceptor for the enzyme is believed to be ubiquinone.</text>
</comment>
<feature type="transmembrane region" description="Helical" evidence="12">
    <location>
        <begin position="112"/>
        <end position="132"/>
    </location>
</feature>
<keyword evidence="9 12" id="KW-0472">Membrane</keyword>
<feature type="transmembrane region" description="Helical" evidence="12">
    <location>
        <begin position="153"/>
        <end position="173"/>
    </location>
</feature>
<feature type="transmembrane region" description="Helical" evidence="12">
    <location>
        <begin position="290"/>
        <end position="315"/>
    </location>
</feature>
<protein>
    <recommendedName>
        <fullName evidence="4 11">NADH-ubiquinone oxidoreductase chain 1</fullName>
        <ecNumber evidence="11">7.1.1.2</ecNumber>
    </recommendedName>
</protein>
<gene>
    <name evidence="13" type="primary">ND1</name>
</gene>
<feature type="transmembrane region" description="Helical" evidence="12">
    <location>
        <begin position="218"/>
        <end position="239"/>
    </location>
</feature>
<evidence type="ECO:0000256" key="10">
    <source>
        <dbReference type="RuleBase" id="RU000471"/>
    </source>
</evidence>
<geneLocation type="mitochondrion" evidence="13"/>
<evidence type="ECO:0000313" key="13">
    <source>
        <dbReference type="EMBL" id="AKG65079.1"/>
    </source>
</evidence>
<comment type="similarity">
    <text evidence="3 10">Belongs to the complex I subunit 1 family.</text>
</comment>
<accession>A0A0N7BTY3</accession>